<evidence type="ECO:0000313" key="3">
    <source>
        <dbReference type="Proteomes" id="UP000033531"/>
    </source>
</evidence>
<keyword evidence="1" id="KW-0812">Transmembrane</keyword>
<dbReference type="AlphaFoldDB" id="A0A0F4L942"/>
<dbReference type="PATRIC" id="fig|1218507.3.peg.120"/>
<keyword evidence="2" id="KW-0614">Plasmid</keyword>
<dbReference type="HOGENOM" id="CLU_1193611_0_0_9"/>
<gene>
    <name evidence="2" type="ORF">JF74_19700</name>
</gene>
<keyword evidence="1" id="KW-0472">Membrane</keyword>
<dbReference type="PROSITE" id="PS51257">
    <property type="entry name" value="PROKAR_LIPOPROTEIN"/>
    <property type="match status" value="1"/>
</dbReference>
<feature type="transmembrane region" description="Helical" evidence="1">
    <location>
        <begin position="13"/>
        <end position="39"/>
    </location>
</feature>
<comment type="caution">
    <text evidence="2">The sequence shown here is derived from an EMBL/GenBank/DDBJ whole genome shotgun (WGS) entry which is preliminary data.</text>
</comment>
<dbReference type="EMBL" id="JXLI01000019">
    <property type="protein sequence ID" value="KJY54784.1"/>
    <property type="molecule type" value="Genomic_DNA"/>
</dbReference>
<feature type="transmembrane region" description="Helical" evidence="1">
    <location>
        <begin position="94"/>
        <end position="117"/>
    </location>
</feature>
<feature type="transmembrane region" description="Helical" evidence="1">
    <location>
        <begin position="198"/>
        <end position="218"/>
    </location>
</feature>
<geneLocation type="plasmid" evidence="2">
    <name>pHma8p1</name>
</geneLocation>
<proteinExistence type="predicted"/>
<feature type="transmembrane region" description="Helical" evidence="1">
    <location>
        <begin position="129"/>
        <end position="148"/>
    </location>
</feature>
<dbReference type="OrthoDB" id="9879274at2"/>
<reference evidence="2 3" key="1">
    <citation type="submission" date="2015-01" db="EMBL/GenBank/DDBJ databases">
        <title>Comparative genomics of the lactic acid bacteria isolated from the honey bee gut.</title>
        <authorList>
            <person name="Ellegaard K.M."/>
            <person name="Tamarit D."/>
            <person name="Javelind E."/>
            <person name="Olofsson T."/>
            <person name="Andersson S.G."/>
            <person name="Vasquez A."/>
        </authorList>
    </citation>
    <scope>NUCLEOTIDE SEQUENCE [LARGE SCALE GENOMIC DNA]</scope>
    <source>
        <strain evidence="2 3">Hma8</strain>
        <plasmid evidence="2">pHma8p1</plasmid>
    </source>
</reference>
<organism evidence="2 3">
    <name type="scientific">Lactobacillus melliventris</name>
    <dbReference type="NCBI Taxonomy" id="1218507"/>
    <lineage>
        <taxon>Bacteria</taxon>
        <taxon>Bacillati</taxon>
        <taxon>Bacillota</taxon>
        <taxon>Bacilli</taxon>
        <taxon>Lactobacillales</taxon>
        <taxon>Lactobacillaceae</taxon>
        <taxon>Lactobacillus</taxon>
    </lineage>
</organism>
<name>A0A0F4L942_9LACO</name>
<feature type="transmembrane region" description="Helical" evidence="1">
    <location>
        <begin position="169"/>
        <end position="192"/>
    </location>
</feature>
<evidence type="ECO:0000256" key="1">
    <source>
        <dbReference type="SAM" id="Phobius"/>
    </source>
</evidence>
<dbReference type="Proteomes" id="UP000033531">
    <property type="component" value="Unassembled WGS sequence"/>
</dbReference>
<evidence type="ECO:0000313" key="2">
    <source>
        <dbReference type="EMBL" id="KJY54784.1"/>
    </source>
</evidence>
<sequence>MDMNKVKKIICEIIIYLILSSACILLFNLFLDLVLALFLAKHPKESTICLLLFYFSVLIIIPSILAKNINNLYKEIINGQFGKRLANRLKKHDEFNFTTGFYLSFLILFHFFIWIVITSKNKSINKFDLMVICTTFIVVTLPFWFRYFQFCAKKIKKNQNNFFDFFVKTIRSIMISIAAVFLIVANIYSIGYHDSFKWILYAVAYITGCIGSLTYPLFDMYDYTHKAIGKKP</sequence>
<accession>A0A0F4L942</accession>
<keyword evidence="1" id="KW-1133">Transmembrane helix</keyword>
<feature type="transmembrane region" description="Helical" evidence="1">
    <location>
        <begin position="51"/>
        <end position="73"/>
    </location>
</feature>
<protein>
    <submittedName>
        <fullName evidence="2">Uncharacterized protein</fullName>
    </submittedName>
</protein>